<comment type="caution">
    <text evidence="6">The sequence shown here is derived from an EMBL/GenBank/DDBJ whole genome shotgun (WGS) entry which is preliminary data.</text>
</comment>
<gene>
    <name evidence="6" type="ORF">COW24_03380</name>
</gene>
<feature type="domain" description="Penicillin-binding protein transpeptidase" evidence="4">
    <location>
        <begin position="279"/>
        <end position="586"/>
    </location>
</feature>
<proteinExistence type="predicted"/>
<dbReference type="PANTHER" id="PTHR30627">
    <property type="entry name" value="PEPTIDOGLYCAN D,D-TRANSPEPTIDASE"/>
    <property type="match status" value="1"/>
</dbReference>
<evidence type="ECO:0000313" key="7">
    <source>
        <dbReference type="Proteomes" id="UP000230292"/>
    </source>
</evidence>
<dbReference type="GO" id="GO:0071555">
    <property type="term" value="P:cell wall organization"/>
    <property type="evidence" value="ECO:0007669"/>
    <property type="project" value="TreeGrafter"/>
</dbReference>
<dbReference type="InterPro" id="IPR001460">
    <property type="entry name" value="PCN-bd_Tpept"/>
</dbReference>
<feature type="transmembrane region" description="Helical" evidence="3">
    <location>
        <begin position="34"/>
        <end position="54"/>
    </location>
</feature>
<evidence type="ECO:0000313" key="6">
    <source>
        <dbReference type="EMBL" id="PIW36813.1"/>
    </source>
</evidence>
<sequence length="606" mass="66458">MAPRSTWKKNRPRRRRRLQRQAVSLTALQEVDRVSVLIGIFVFVCCFVVIRLFIVQVVEHSFYAALASGQHELVQQLTPDRGEIYAKDKYAPDGITVIATNRQLAHVYANPKQITDPQKTTDIVAPILGLDPEIVLARVSKGDDLYEPLKDRVSDQEVAALEAAIDEQKLTGIHWSPVESRYYPEGEYASSVTGFVGLVDEVRVGQYGLEQEFNDELTGEVGSVKTKRDPSGRLIATGENSIVPAQDGDMLITTIDKNVQYKSCTLIAQAVEKYQADSGTIIVMNPKTGAIMSMCNAPLYDPNAYNEVEDISVFSNDAVSGAWEPGSVFKAITMSAGLNDKVVTPYTTYEDTGEVEIGPYTIHNSDGKANGVVDMTKVLEDSLNTGTIYVALRLLGNQRWRQYVEDFHFGEYTGIRLAGESAGTIDGVTQEKDIYTATSSYGQGLAVTPVQLLQAFSALANDGAMMKPYIIERIVKPNGYQEEFQPEVVGRPITPETAQTVSAMLVRVVEGGHAIMAEVPGYHFAGKTGTAQVIRDDGNGYDVSQHKDTFVAYGPVSDPQILVLVKLDKPKGVQWAATSVAPIFGELGQYLVNYLQIPPDEPVEQQ</sequence>
<organism evidence="6 7">
    <name type="scientific">Candidatus Kerfeldbacteria bacterium CG15_BIG_FIL_POST_REV_8_21_14_020_45_12</name>
    <dbReference type="NCBI Taxonomy" id="2014247"/>
    <lineage>
        <taxon>Bacteria</taxon>
        <taxon>Candidatus Kerfeldiibacteriota</taxon>
    </lineage>
</organism>
<evidence type="ECO:0000256" key="3">
    <source>
        <dbReference type="SAM" id="Phobius"/>
    </source>
</evidence>
<dbReference type="Pfam" id="PF00905">
    <property type="entry name" value="Transpeptidase"/>
    <property type="match status" value="1"/>
</dbReference>
<evidence type="ECO:0000256" key="2">
    <source>
        <dbReference type="ARBA" id="ARBA00023136"/>
    </source>
</evidence>
<feature type="domain" description="Penicillin-binding protein dimerisation" evidence="5">
    <location>
        <begin position="78"/>
        <end position="237"/>
    </location>
</feature>
<dbReference type="Gene3D" id="3.90.1310.10">
    <property type="entry name" value="Penicillin-binding protein 2a (Domain 2)"/>
    <property type="match status" value="1"/>
</dbReference>
<dbReference type="SUPFAM" id="SSF56519">
    <property type="entry name" value="Penicillin binding protein dimerisation domain"/>
    <property type="match status" value="1"/>
</dbReference>
<dbReference type="GO" id="GO:0008658">
    <property type="term" value="F:penicillin binding"/>
    <property type="evidence" value="ECO:0007669"/>
    <property type="project" value="InterPro"/>
</dbReference>
<evidence type="ECO:0000259" key="5">
    <source>
        <dbReference type="Pfam" id="PF03717"/>
    </source>
</evidence>
<keyword evidence="3" id="KW-1133">Transmembrane helix</keyword>
<comment type="subcellular location">
    <subcellularLocation>
        <location evidence="1">Membrane</location>
    </subcellularLocation>
</comment>
<dbReference type="Gene3D" id="3.30.450.330">
    <property type="match status" value="1"/>
</dbReference>
<evidence type="ECO:0008006" key="8">
    <source>
        <dbReference type="Google" id="ProtNLM"/>
    </source>
</evidence>
<dbReference type="Pfam" id="PF03717">
    <property type="entry name" value="PBP_dimer"/>
    <property type="match status" value="1"/>
</dbReference>
<dbReference type="PANTHER" id="PTHR30627:SF1">
    <property type="entry name" value="PEPTIDOGLYCAN D,D-TRANSPEPTIDASE FTSI"/>
    <property type="match status" value="1"/>
</dbReference>
<name>A0A2M7H3L4_9BACT</name>
<dbReference type="SUPFAM" id="SSF56601">
    <property type="entry name" value="beta-lactamase/transpeptidase-like"/>
    <property type="match status" value="1"/>
</dbReference>
<evidence type="ECO:0000256" key="1">
    <source>
        <dbReference type="ARBA" id="ARBA00004370"/>
    </source>
</evidence>
<dbReference type="InterPro" id="IPR050515">
    <property type="entry name" value="Beta-lactam/transpept"/>
</dbReference>
<dbReference type="GO" id="GO:0005886">
    <property type="term" value="C:plasma membrane"/>
    <property type="evidence" value="ECO:0007669"/>
    <property type="project" value="TreeGrafter"/>
</dbReference>
<dbReference type="Gene3D" id="3.40.710.10">
    <property type="entry name" value="DD-peptidase/beta-lactamase superfamily"/>
    <property type="match status" value="1"/>
</dbReference>
<keyword evidence="2 3" id="KW-0472">Membrane</keyword>
<protein>
    <recommendedName>
        <fullName evidence="8">Penicillin-binding protein 2</fullName>
    </recommendedName>
</protein>
<dbReference type="Proteomes" id="UP000230292">
    <property type="component" value="Unassembled WGS sequence"/>
</dbReference>
<reference evidence="6 7" key="1">
    <citation type="submission" date="2017-09" db="EMBL/GenBank/DDBJ databases">
        <title>Depth-based differentiation of microbial function through sediment-hosted aquifers and enrichment of novel symbionts in the deep terrestrial subsurface.</title>
        <authorList>
            <person name="Probst A.J."/>
            <person name="Ladd B."/>
            <person name="Jarett J.K."/>
            <person name="Geller-Mcgrath D.E."/>
            <person name="Sieber C.M."/>
            <person name="Emerson J.B."/>
            <person name="Anantharaman K."/>
            <person name="Thomas B.C."/>
            <person name="Malmstrom R."/>
            <person name="Stieglmeier M."/>
            <person name="Klingl A."/>
            <person name="Woyke T."/>
            <person name="Ryan C.M."/>
            <person name="Banfield J.F."/>
        </authorList>
    </citation>
    <scope>NUCLEOTIDE SEQUENCE [LARGE SCALE GENOMIC DNA]</scope>
    <source>
        <strain evidence="6">CG15_BIG_FIL_POST_REV_8_21_14_020_45_12</strain>
    </source>
</reference>
<dbReference type="InterPro" id="IPR012338">
    <property type="entry name" value="Beta-lactam/transpept-like"/>
</dbReference>
<dbReference type="InterPro" id="IPR036138">
    <property type="entry name" value="PBP_dimer_sf"/>
</dbReference>
<dbReference type="AlphaFoldDB" id="A0A2M7H3L4"/>
<dbReference type="EMBL" id="PFGC01000039">
    <property type="protein sequence ID" value="PIW36813.1"/>
    <property type="molecule type" value="Genomic_DNA"/>
</dbReference>
<keyword evidence="3" id="KW-0812">Transmembrane</keyword>
<evidence type="ECO:0000259" key="4">
    <source>
        <dbReference type="Pfam" id="PF00905"/>
    </source>
</evidence>
<dbReference type="InterPro" id="IPR005311">
    <property type="entry name" value="PBP_dimer"/>
</dbReference>
<accession>A0A2M7H3L4</accession>